<organism evidence="2 3">
    <name type="scientific">Rhodopseudomonas rhenobacensis</name>
    <dbReference type="NCBI Taxonomy" id="87461"/>
    <lineage>
        <taxon>Bacteria</taxon>
        <taxon>Pseudomonadati</taxon>
        <taxon>Pseudomonadota</taxon>
        <taxon>Alphaproteobacteria</taxon>
        <taxon>Hyphomicrobiales</taxon>
        <taxon>Nitrobacteraceae</taxon>
        <taxon>Rhodopseudomonas</taxon>
    </lineage>
</organism>
<keyword evidence="1" id="KW-0472">Membrane</keyword>
<evidence type="ECO:0000313" key="3">
    <source>
        <dbReference type="Proteomes" id="UP000542353"/>
    </source>
</evidence>
<dbReference type="Proteomes" id="UP000542353">
    <property type="component" value="Unassembled WGS sequence"/>
</dbReference>
<feature type="transmembrane region" description="Helical" evidence="1">
    <location>
        <begin position="41"/>
        <end position="62"/>
    </location>
</feature>
<name>A0A7W7Z4R0_9BRAD</name>
<dbReference type="RefSeq" id="WP_184258336.1">
    <property type="nucleotide sequence ID" value="NZ_JACHIH010000016.1"/>
</dbReference>
<protein>
    <submittedName>
        <fullName evidence="2">Magnesium-transporting ATPase (P-type)</fullName>
    </submittedName>
</protein>
<proteinExistence type="predicted"/>
<feature type="transmembrane region" description="Helical" evidence="1">
    <location>
        <begin position="12"/>
        <end position="34"/>
    </location>
</feature>
<feature type="transmembrane region" description="Helical" evidence="1">
    <location>
        <begin position="99"/>
        <end position="123"/>
    </location>
</feature>
<dbReference type="EMBL" id="JACHIH010000016">
    <property type="protein sequence ID" value="MBB5047981.1"/>
    <property type="molecule type" value="Genomic_DNA"/>
</dbReference>
<evidence type="ECO:0000256" key="1">
    <source>
        <dbReference type="SAM" id="Phobius"/>
    </source>
</evidence>
<feature type="transmembrane region" description="Helical" evidence="1">
    <location>
        <begin position="135"/>
        <end position="154"/>
    </location>
</feature>
<reference evidence="2 3" key="1">
    <citation type="submission" date="2020-08" db="EMBL/GenBank/DDBJ databases">
        <title>Genomic Encyclopedia of Type Strains, Phase IV (KMG-IV): sequencing the most valuable type-strain genomes for metagenomic binning, comparative biology and taxonomic classification.</title>
        <authorList>
            <person name="Goeker M."/>
        </authorList>
    </citation>
    <scope>NUCLEOTIDE SEQUENCE [LARGE SCALE GENOMIC DNA]</scope>
    <source>
        <strain evidence="2 3">DSM 12706</strain>
    </source>
</reference>
<accession>A0A7W7Z4R0</accession>
<comment type="caution">
    <text evidence="2">The sequence shown here is derived from an EMBL/GenBank/DDBJ whole genome shotgun (WGS) entry which is preliminary data.</text>
</comment>
<dbReference type="AlphaFoldDB" id="A0A7W7Z4R0"/>
<evidence type="ECO:0000313" key="2">
    <source>
        <dbReference type="EMBL" id="MBB5047981.1"/>
    </source>
</evidence>
<gene>
    <name evidence="2" type="ORF">HNR60_002740</name>
</gene>
<feature type="transmembrane region" description="Helical" evidence="1">
    <location>
        <begin position="68"/>
        <end position="87"/>
    </location>
</feature>
<keyword evidence="1" id="KW-0812">Transmembrane</keyword>
<sequence length="166" mass="17823">MILGLSLSTFTLIHVLISLVAIAAGLIAMVGLLTSNPLRGWTALFLAATILTSVTGFFFPFAQLLPSHIVGIISLLLLAAAVIALYLRRLEGVWRPIYVITALLSLYLNMFVLVVQGFVKISLLNALAPTQTEPPFFAAQGALLAFFVVVIVLATRRFRPALTSAA</sequence>
<keyword evidence="1" id="KW-1133">Transmembrane helix</keyword>
<keyword evidence="3" id="KW-1185">Reference proteome</keyword>